<name>A0A0V0R928_PSEPJ</name>
<reference evidence="2 3" key="1">
    <citation type="journal article" date="2015" name="Sci. Rep.">
        <title>Genome of the facultative scuticociliatosis pathogen Pseudocohnilembus persalinus provides insight into its virulence through horizontal gene transfer.</title>
        <authorList>
            <person name="Xiong J."/>
            <person name="Wang G."/>
            <person name="Cheng J."/>
            <person name="Tian M."/>
            <person name="Pan X."/>
            <person name="Warren A."/>
            <person name="Jiang C."/>
            <person name="Yuan D."/>
            <person name="Miao W."/>
        </authorList>
    </citation>
    <scope>NUCLEOTIDE SEQUENCE [LARGE SCALE GENOMIC DNA]</scope>
    <source>
        <strain evidence="2">36N120E</strain>
    </source>
</reference>
<comment type="caution">
    <text evidence="2">The sequence shown here is derived from an EMBL/GenBank/DDBJ whole genome shotgun (WGS) entry which is preliminary data.</text>
</comment>
<dbReference type="Proteomes" id="UP000054937">
    <property type="component" value="Unassembled WGS sequence"/>
</dbReference>
<dbReference type="OMA" id="MIINNEP"/>
<dbReference type="EMBL" id="LDAU01000009">
    <property type="protein sequence ID" value="KRX10999.1"/>
    <property type="molecule type" value="Genomic_DNA"/>
</dbReference>
<evidence type="ECO:0000256" key="1">
    <source>
        <dbReference type="SAM" id="MobiDB-lite"/>
    </source>
</evidence>
<dbReference type="InParanoid" id="A0A0V0R928"/>
<feature type="region of interest" description="Disordered" evidence="1">
    <location>
        <begin position="98"/>
        <end position="123"/>
    </location>
</feature>
<keyword evidence="3" id="KW-1185">Reference proteome</keyword>
<feature type="compositionally biased region" description="Basic and acidic residues" evidence="1">
    <location>
        <begin position="106"/>
        <end position="123"/>
    </location>
</feature>
<evidence type="ECO:0000313" key="3">
    <source>
        <dbReference type="Proteomes" id="UP000054937"/>
    </source>
</evidence>
<gene>
    <name evidence="2" type="ORF">PPERSA_03057</name>
</gene>
<accession>A0A0V0R928</accession>
<evidence type="ECO:0000313" key="2">
    <source>
        <dbReference type="EMBL" id="KRX10999.1"/>
    </source>
</evidence>
<dbReference type="AlphaFoldDB" id="A0A0V0R928"/>
<organism evidence="2 3">
    <name type="scientific">Pseudocohnilembus persalinus</name>
    <name type="common">Ciliate</name>
    <dbReference type="NCBI Taxonomy" id="266149"/>
    <lineage>
        <taxon>Eukaryota</taxon>
        <taxon>Sar</taxon>
        <taxon>Alveolata</taxon>
        <taxon>Ciliophora</taxon>
        <taxon>Intramacronucleata</taxon>
        <taxon>Oligohymenophorea</taxon>
        <taxon>Scuticociliatia</taxon>
        <taxon>Philasterida</taxon>
        <taxon>Pseudocohnilembidae</taxon>
        <taxon>Pseudocohnilembus</taxon>
    </lineage>
</organism>
<proteinExistence type="predicted"/>
<protein>
    <submittedName>
        <fullName evidence="2">Uncharacterized protein</fullName>
    </submittedName>
</protein>
<sequence length="733" mass="87567">MTLQKNFSKNFFQNQNSENFQKANNINNYLKKTEKKIKNQNIFSYQNGNFLNKSPKFLEDFSTDYQDEVCQAEKLKSESPQKQKEQFISQLLIQQQNQKDQIQQENEQKQEQEEIEKQKEKEEEDKNIQELIYFLKNKFQVQDQSQKKSMPKMNPIDQQTVRKISESIKKSNQSINNNNMNLQQILDMLATPQISNSLIDEDYENQDQNQNIDQKQNKQEIQINLDNSILLNPQISNQQVGSQINFQEDFQFLPVETAKKEQQQKNQLNLNQWDINEKKNNINDYNNCEKKQTEVENNQSLVDSEQQIQIQTQNSSIDYQQFPAIFGQQEFSKYSEKRRIYLENKNQNQQQLQNQNKKTIKNYYQSSKNCQNYQSQKINQFYQPSNSVKSENIKGNEKLKKNLQNFKDFEIESKKMEQNNKNQFIQDTFQPIQQYNKKNQVNQGQIEQIGLAKNNQNSQNNQILSGAQNFKIENSQFLPQNQNLLYQINPNQNSKFQNKIKLDLGERKNILEKQKCVKNFQEKNLENLQKQSNLVNFRNQCQNQQIQYRTQTEQIETSPQKFFNNDYQLQTERPRKQKRNDKIKSQQFFQNCNNNYKEQEPLFFNFNSLSSKRQLQDCQKQSQYQNQNQNKKYCISSSLRNSEKDNLFQGKQNFFTEFLDPSLKNKEQFINLEKNKKQPFVENLDCLKNYLHSTAPNLNSQKNQLQKKQGQDVNQVINQIYQQGRRKVSQLFL</sequence>